<dbReference type="SUPFAM" id="SSF101898">
    <property type="entry name" value="NHL repeat"/>
    <property type="match status" value="1"/>
</dbReference>
<dbReference type="AlphaFoldDB" id="A0A9D4HIM8"/>
<protein>
    <submittedName>
        <fullName evidence="1">Uncharacterized protein</fullName>
    </submittedName>
</protein>
<name>A0A9D4HIM8_DREPO</name>
<reference evidence="1" key="2">
    <citation type="submission" date="2020-11" db="EMBL/GenBank/DDBJ databases">
        <authorList>
            <person name="McCartney M.A."/>
            <person name="Auch B."/>
            <person name="Kono T."/>
            <person name="Mallez S."/>
            <person name="Becker A."/>
            <person name="Gohl D.M."/>
            <person name="Silverstein K.A.T."/>
            <person name="Koren S."/>
            <person name="Bechman K.B."/>
            <person name="Herman A."/>
            <person name="Abrahante J.E."/>
            <person name="Garbe J."/>
        </authorList>
    </citation>
    <scope>NUCLEOTIDE SEQUENCE</scope>
    <source>
        <strain evidence="1">Duluth1</strain>
        <tissue evidence="1">Whole animal</tissue>
    </source>
</reference>
<gene>
    <name evidence="1" type="ORF">DPMN_060854</name>
</gene>
<dbReference type="EMBL" id="JAIWYP010000013">
    <property type="protein sequence ID" value="KAH3718056.1"/>
    <property type="molecule type" value="Genomic_DNA"/>
</dbReference>
<accession>A0A9D4HIM8</accession>
<reference evidence="1" key="1">
    <citation type="journal article" date="2019" name="bioRxiv">
        <title>The Genome of the Zebra Mussel, Dreissena polymorpha: A Resource for Invasive Species Research.</title>
        <authorList>
            <person name="McCartney M.A."/>
            <person name="Auch B."/>
            <person name="Kono T."/>
            <person name="Mallez S."/>
            <person name="Zhang Y."/>
            <person name="Obille A."/>
            <person name="Becker A."/>
            <person name="Abrahante J.E."/>
            <person name="Garbe J."/>
            <person name="Badalamenti J.P."/>
            <person name="Herman A."/>
            <person name="Mangelson H."/>
            <person name="Liachko I."/>
            <person name="Sullivan S."/>
            <person name="Sone E.D."/>
            <person name="Koren S."/>
            <person name="Silverstein K.A.T."/>
            <person name="Beckman K.B."/>
            <person name="Gohl D.M."/>
        </authorList>
    </citation>
    <scope>NUCLEOTIDE SEQUENCE</scope>
    <source>
        <strain evidence="1">Duluth1</strain>
        <tissue evidence="1">Whole animal</tissue>
    </source>
</reference>
<dbReference type="InterPro" id="IPR011042">
    <property type="entry name" value="6-blade_b-propeller_TolB-like"/>
</dbReference>
<keyword evidence="2" id="KW-1185">Reference proteome</keyword>
<organism evidence="1 2">
    <name type="scientific">Dreissena polymorpha</name>
    <name type="common">Zebra mussel</name>
    <name type="synonym">Mytilus polymorpha</name>
    <dbReference type="NCBI Taxonomy" id="45954"/>
    <lineage>
        <taxon>Eukaryota</taxon>
        <taxon>Metazoa</taxon>
        <taxon>Spiralia</taxon>
        <taxon>Lophotrochozoa</taxon>
        <taxon>Mollusca</taxon>
        <taxon>Bivalvia</taxon>
        <taxon>Autobranchia</taxon>
        <taxon>Heteroconchia</taxon>
        <taxon>Euheterodonta</taxon>
        <taxon>Imparidentia</taxon>
        <taxon>Neoheterodontei</taxon>
        <taxon>Myida</taxon>
        <taxon>Dreissenoidea</taxon>
        <taxon>Dreissenidae</taxon>
        <taxon>Dreissena</taxon>
    </lineage>
</organism>
<proteinExistence type="predicted"/>
<evidence type="ECO:0000313" key="2">
    <source>
        <dbReference type="Proteomes" id="UP000828390"/>
    </source>
</evidence>
<dbReference type="Gene3D" id="2.120.10.30">
    <property type="entry name" value="TolB, C-terminal domain"/>
    <property type="match status" value="1"/>
</dbReference>
<evidence type="ECO:0000313" key="1">
    <source>
        <dbReference type="EMBL" id="KAH3718056.1"/>
    </source>
</evidence>
<comment type="caution">
    <text evidence="1">The sequence shown here is derived from an EMBL/GenBank/DDBJ whole genome shotgun (WGS) entry which is preliminary data.</text>
</comment>
<dbReference type="Proteomes" id="UP000828390">
    <property type="component" value="Unassembled WGS sequence"/>
</dbReference>
<sequence>MILLITNYNDPTLFTVYKCAVSPSGDKIFITNKSHHKVLTLARDGTVLQTFKDPDLQHPRGIHVTALGQVLVCGGSSHTILQLDGEGKKKLATLATKRLKYPHSVFYNRSTASIIVGQRFCTDILVLRVK</sequence>